<sequence>MLHGETECQKNSESNADLDELARLNEKLLERSRARRTDYKLVNPEIVKTSPDPIPQNIKENIREILESRTSNDYSINSTIPQNDRSGYVTMLQDASSATWQFSTHSFSPRSVVSINGGSKADDGLLQDDKPRGIMKRKDLETKTQMMYADEPKHVISTSHMEQKQNVVPSKPKVTETVHKFEEHKRTEEIERRVQRKERKEKKRRGHRSYHHSGHQNGSLTRHNYSPSHESYMRTITTRRERDGQYHDNGRHHMMNGGLDYERYGSLSDSLRRGDMKYDPNGEIREVYHTSHDGRVHKSYSTRDVFDTGNYDDYRSSPSQYRRSSHQQNGPLVEFPPTLPRADIERDAPMPPPHRGRSTSNDFYKPISKSRSYADWDEGRGFEHAIRRREDDISRLENEFRDSLLMPMPRTGGNMYERDHRTEQIPGGYETYDRHVKANSGRRLNRDGNPTQFSEASQEYSFKREVESDRPR</sequence>
<dbReference type="AlphaFoldDB" id="A0A158Q3R1"/>
<feature type="compositionally biased region" description="Basic residues" evidence="1">
    <location>
        <begin position="194"/>
        <end position="214"/>
    </location>
</feature>
<gene>
    <name evidence="2" type="ORF">DME_LOCUS7137</name>
</gene>
<dbReference type="Proteomes" id="UP000038040">
    <property type="component" value="Unplaced"/>
</dbReference>
<name>A0A158Q3R1_DRAME</name>
<evidence type="ECO:0000313" key="4">
    <source>
        <dbReference type="Proteomes" id="UP000274756"/>
    </source>
</evidence>
<feature type="compositionally biased region" description="Polar residues" evidence="1">
    <location>
        <begin position="216"/>
        <end position="228"/>
    </location>
</feature>
<reference evidence="5" key="1">
    <citation type="submission" date="2016-04" db="UniProtKB">
        <authorList>
            <consortium name="WormBaseParasite"/>
        </authorList>
    </citation>
    <scope>IDENTIFICATION</scope>
</reference>
<evidence type="ECO:0000313" key="2">
    <source>
        <dbReference type="EMBL" id="VDN57164.1"/>
    </source>
</evidence>
<feature type="compositionally biased region" description="Low complexity" evidence="1">
    <location>
        <begin position="316"/>
        <end position="328"/>
    </location>
</feature>
<dbReference type="Proteomes" id="UP000274756">
    <property type="component" value="Unassembled WGS sequence"/>
</dbReference>
<evidence type="ECO:0000256" key="1">
    <source>
        <dbReference type="SAM" id="MobiDB-lite"/>
    </source>
</evidence>
<feature type="region of interest" description="Disordered" evidence="1">
    <location>
        <begin position="180"/>
        <end position="228"/>
    </location>
</feature>
<dbReference type="OrthoDB" id="5852895at2759"/>
<feature type="compositionally biased region" description="Polar residues" evidence="1">
    <location>
        <begin position="448"/>
        <end position="460"/>
    </location>
</feature>
<evidence type="ECO:0000313" key="3">
    <source>
        <dbReference type="Proteomes" id="UP000038040"/>
    </source>
</evidence>
<accession>A0A158Q3R1</accession>
<feature type="region of interest" description="Disordered" evidence="1">
    <location>
        <begin position="304"/>
        <end position="366"/>
    </location>
</feature>
<dbReference type="EMBL" id="UYYG01001159">
    <property type="protein sequence ID" value="VDN57164.1"/>
    <property type="molecule type" value="Genomic_DNA"/>
</dbReference>
<feature type="compositionally biased region" description="Basic and acidic residues" evidence="1">
    <location>
        <begin position="461"/>
        <end position="472"/>
    </location>
</feature>
<feature type="compositionally biased region" description="Basic and acidic residues" evidence="1">
    <location>
        <begin position="180"/>
        <end position="193"/>
    </location>
</feature>
<proteinExistence type="predicted"/>
<reference evidence="2 4" key="2">
    <citation type="submission" date="2018-11" db="EMBL/GenBank/DDBJ databases">
        <authorList>
            <consortium name="Pathogen Informatics"/>
        </authorList>
    </citation>
    <scope>NUCLEOTIDE SEQUENCE [LARGE SCALE GENOMIC DNA]</scope>
</reference>
<organism evidence="3 5">
    <name type="scientific">Dracunculus medinensis</name>
    <name type="common">Guinea worm</name>
    <dbReference type="NCBI Taxonomy" id="318479"/>
    <lineage>
        <taxon>Eukaryota</taxon>
        <taxon>Metazoa</taxon>
        <taxon>Ecdysozoa</taxon>
        <taxon>Nematoda</taxon>
        <taxon>Chromadorea</taxon>
        <taxon>Rhabditida</taxon>
        <taxon>Spirurina</taxon>
        <taxon>Dracunculoidea</taxon>
        <taxon>Dracunculidae</taxon>
        <taxon>Dracunculus</taxon>
    </lineage>
</organism>
<keyword evidence="4" id="KW-1185">Reference proteome</keyword>
<feature type="region of interest" description="Disordered" evidence="1">
    <location>
        <begin position="405"/>
        <end position="472"/>
    </location>
</feature>
<dbReference type="WBParaSite" id="DME_0000297801-mRNA-1">
    <property type="protein sequence ID" value="DME_0000297801-mRNA-1"/>
    <property type="gene ID" value="DME_0000297801"/>
</dbReference>
<evidence type="ECO:0000313" key="5">
    <source>
        <dbReference type="WBParaSite" id="DME_0000297801-mRNA-1"/>
    </source>
</evidence>
<protein>
    <submittedName>
        <fullName evidence="5">SDP_N domain-containing protein</fullName>
    </submittedName>
</protein>